<dbReference type="KEGG" id="nik:F5I99_02945"/>
<keyword evidence="1 2" id="KW-0418">Kinase</keyword>
<dbReference type="InterPro" id="IPR043129">
    <property type="entry name" value="ATPase_NBD"/>
</dbReference>
<keyword evidence="1" id="KW-0547">Nucleotide-binding</keyword>
<dbReference type="Pfam" id="PF03702">
    <property type="entry name" value="AnmK"/>
    <property type="match status" value="1"/>
</dbReference>
<name>A0A5J6LIP6_9GAMM</name>
<dbReference type="GO" id="GO:0097175">
    <property type="term" value="P:1,6-anhydro-N-acetyl-beta-muramic acid catabolic process"/>
    <property type="evidence" value="ECO:0007669"/>
    <property type="project" value="UniProtKB-UniRule"/>
</dbReference>
<dbReference type="NCBIfam" id="NF007139">
    <property type="entry name" value="PRK09585.1-3"/>
    <property type="match status" value="1"/>
</dbReference>
<dbReference type="UniPathway" id="UPA00544"/>
<dbReference type="UniPathway" id="UPA00343"/>
<dbReference type="GO" id="GO:0016301">
    <property type="term" value="F:kinase activity"/>
    <property type="evidence" value="ECO:0007669"/>
    <property type="project" value="UniProtKB-KW"/>
</dbReference>
<dbReference type="Gene3D" id="3.30.420.40">
    <property type="match status" value="2"/>
</dbReference>
<accession>A0A5J6LIP6</accession>
<dbReference type="Proteomes" id="UP000325606">
    <property type="component" value="Chromosome"/>
</dbReference>
<dbReference type="HAMAP" id="MF_01270">
    <property type="entry name" value="AnhMurNAc_kinase"/>
    <property type="match status" value="1"/>
</dbReference>
<dbReference type="GO" id="GO:0009254">
    <property type="term" value="P:peptidoglycan turnover"/>
    <property type="evidence" value="ECO:0007669"/>
    <property type="project" value="UniProtKB-UniRule"/>
</dbReference>
<gene>
    <name evidence="1" type="primary">anmK</name>
    <name evidence="2" type="ORF">F5I99_02945</name>
</gene>
<proteinExistence type="inferred from homology"/>
<reference evidence="2 3" key="1">
    <citation type="submission" date="2019-09" db="EMBL/GenBank/DDBJ databases">
        <title>Nitrincola iocasae sp. nov., a bacterium isolated from the sediment collected at a cold seep field in South China Sea.</title>
        <authorList>
            <person name="Zhang H."/>
            <person name="Wang H."/>
            <person name="Li C."/>
        </authorList>
    </citation>
    <scope>NUCLEOTIDE SEQUENCE [LARGE SCALE GENOMIC DNA]</scope>
    <source>
        <strain evidence="2 3">KXZD1103</strain>
    </source>
</reference>
<dbReference type="GO" id="GO:0006040">
    <property type="term" value="P:amino sugar metabolic process"/>
    <property type="evidence" value="ECO:0007669"/>
    <property type="project" value="InterPro"/>
</dbReference>
<dbReference type="EMBL" id="CP044222">
    <property type="protein sequence ID" value="QEW08469.1"/>
    <property type="molecule type" value="Genomic_DNA"/>
</dbReference>
<dbReference type="PANTHER" id="PTHR30605:SF0">
    <property type="entry name" value="ANHYDRO-N-ACETYLMURAMIC ACID KINASE"/>
    <property type="match status" value="1"/>
</dbReference>
<dbReference type="CDD" id="cd24050">
    <property type="entry name" value="ASKHA_NBD_ANMK"/>
    <property type="match status" value="1"/>
</dbReference>
<comment type="function">
    <text evidence="1">Catalyzes the specific phosphorylation of 1,6-anhydro-N-acetylmuramic acid (anhMurNAc) with the simultaneous cleavage of the 1,6-anhydro ring, generating MurNAc-6-P. Is required for the utilization of anhMurNAc either imported from the medium or derived from its own cell wall murein, and thus plays a role in cell wall recycling.</text>
</comment>
<organism evidence="2 3">
    <name type="scientific">Nitrincola iocasae</name>
    <dbReference type="NCBI Taxonomy" id="2614693"/>
    <lineage>
        <taxon>Bacteria</taxon>
        <taxon>Pseudomonadati</taxon>
        <taxon>Pseudomonadota</taxon>
        <taxon>Gammaproteobacteria</taxon>
        <taxon>Oceanospirillales</taxon>
        <taxon>Oceanospirillaceae</taxon>
        <taxon>Nitrincola</taxon>
    </lineage>
</organism>
<keyword evidence="3" id="KW-1185">Reference proteome</keyword>
<sequence length="359" mass="38848">MSGTSLDSIDAALVSFECDGPSLLATHSLALPAELKAQILALNSPGANEIEQLAELDPLLGCYFAEAVNQLLNKSGTDKQQITALGSHGQTLRHRPEKGYSLQIGDPNVIAERTGITTVADFRRRDLAAGGQGAPLVPAFHRHCFHSKQHDRVIVNIGGMANLTLLPADPHAEVIGYDTGPGNVLIDSWALEHTGQPFDHDGQWATSGILLPTLLDFYLEEPFFSAAYPKSTGRELFNADWVNTQIKRLHGPVRPKDVQHTLTELTAITLANAIKQHRLSSAEIFLCGGGSHNRFLRQRLSAHLQTEVQTTQALGLDPDWVEACAFAWLAYRTLQKQSGNLVAVTGAAGERILGGIYTA</sequence>
<comment type="catalytic activity">
    <reaction evidence="1">
        <text>1,6-anhydro-N-acetyl-beta-muramate + ATP + H2O = N-acetyl-D-muramate 6-phosphate + ADP + H(+)</text>
        <dbReference type="Rhea" id="RHEA:24952"/>
        <dbReference type="ChEBI" id="CHEBI:15377"/>
        <dbReference type="ChEBI" id="CHEBI:15378"/>
        <dbReference type="ChEBI" id="CHEBI:30616"/>
        <dbReference type="ChEBI" id="CHEBI:58690"/>
        <dbReference type="ChEBI" id="CHEBI:58722"/>
        <dbReference type="ChEBI" id="CHEBI:456216"/>
        <dbReference type="EC" id="2.7.1.170"/>
    </reaction>
</comment>
<dbReference type="SUPFAM" id="SSF53067">
    <property type="entry name" value="Actin-like ATPase domain"/>
    <property type="match status" value="1"/>
</dbReference>
<dbReference type="PANTHER" id="PTHR30605">
    <property type="entry name" value="ANHYDRO-N-ACETYLMURAMIC ACID KINASE"/>
    <property type="match status" value="1"/>
</dbReference>
<dbReference type="EC" id="2.7.1.170" evidence="1"/>
<dbReference type="InterPro" id="IPR005338">
    <property type="entry name" value="Anhydro_N_Ac-Mur_kinase"/>
</dbReference>
<dbReference type="AlphaFoldDB" id="A0A5J6LIP6"/>
<keyword evidence="1 2" id="KW-0808">Transferase</keyword>
<comment type="pathway">
    <text evidence="1">Cell wall biogenesis; peptidoglycan recycling.</text>
</comment>
<comment type="similarity">
    <text evidence="1">Belongs to the anhydro-N-acetylmuramic acid kinase family.</text>
</comment>
<dbReference type="GO" id="GO:0005524">
    <property type="term" value="F:ATP binding"/>
    <property type="evidence" value="ECO:0007669"/>
    <property type="project" value="UniProtKB-UniRule"/>
</dbReference>
<keyword evidence="1" id="KW-0119">Carbohydrate metabolism</keyword>
<keyword evidence="1" id="KW-0067">ATP-binding</keyword>
<evidence type="ECO:0000256" key="1">
    <source>
        <dbReference type="HAMAP-Rule" id="MF_01270"/>
    </source>
</evidence>
<evidence type="ECO:0000313" key="2">
    <source>
        <dbReference type="EMBL" id="QEW08469.1"/>
    </source>
</evidence>
<evidence type="ECO:0000313" key="3">
    <source>
        <dbReference type="Proteomes" id="UP000325606"/>
    </source>
</evidence>
<protein>
    <recommendedName>
        <fullName evidence="1">Anhydro-N-acetylmuramic acid kinase</fullName>
        <ecNumber evidence="1">2.7.1.170</ecNumber>
    </recommendedName>
    <alternativeName>
        <fullName evidence="1">AnhMurNAc kinase</fullName>
    </alternativeName>
</protein>
<feature type="binding site" evidence="1">
    <location>
        <begin position="3"/>
        <end position="10"/>
    </location>
    <ligand>
        <name>ATP</name>
        <dbReference type="ChEBI" id="CHEBI:30616"/>
    </ligand>
</feature>
<dbReference type="GO" id="GO:0016773">
    <property type="term" value="F:phosphotransferase activity, alcohol group as acceptor"/>
    <property type="evidence" value="ECO:0007669"/>
    <property type="project" value="UniProtKB-UniRule"/>
</dbReference>
<comment type="pathway">
    <text evidence="1">Amino-sugar metabolism; 1,6-anhydro-N-acetylmuramate degradation.</text>
</comment>